<feature type="domain" description="Major facilitator superfamily (MFS) profile" evidence="7">
    <location>
        <begin position="27"/>
        <end position="480"/>
    </location>
</feature>
<dbReference type="PANTHER" id="PTHR23504">
    <property type="entry name" value="MAJOR FACILITATOR SUPERFAMILY DOMAIN-CONTAINING PROTEIN 10"/>
    <property type="match status" value="1"/>
</dbReference>
<feature type="transmembrane region" description="Helical" evidence="6">
    <location>
        <begin position="381"/>
        <end position="398"/>
    </location>
</feature>
<feature type="transmembrane region" description="Helical" evidence="6">
    <location>
        <begin position="419"/>
        <end position="438"/>
    </location>
</feature>
<organism evidence="8 9">
    <name type="scientific">Exidia glandulosa HHB12029</name>
    <dbReference type="NCBI Taxonomy" id="1314781"/>
    <lineage>
        <taxon>Eukaryota</taxon>
        <taxon>Fungi</taxon>
        <taxon>Dikarya</taxon>
        <taxon>Basidiomycota</taxon>
        <taxon>Agaricomycotina</taxon>
        <taxon>Agaricomycetes</taxon>
        <taxon>Auriculariales</taxon>
        <taxon>Exidiaceae</taxon>
        <taxon>Exidia</taxon>
    </lineage>
</organism>
<evidence type="ECO:0000256" key="2">
    <source>
        <dbReference type="ARBA" id="ARBA00022448"/>
    </source>
</evidence>
<dbReference type="InterPro" id="IPR011701">
    <property type="entry name" value="MFS"/>
</dbReference>
<dbReference type="Proteomes" id="UP000077266">
    <property type="component" value="Unassembled WGS sequence"/>
</dbReference>
<dbReference type="PROSITE" id="PS50850">
    <property type="entry name" value="MFS"/>
    <property type="match status" value="1"/>
</dbReference>
<evidence type="ECO:0000313" key="8">
    <source>
        <dbReference type="EMBL" id="KZV85497.1"/>
    </source>
</evidence>
<dbReference type="InterPro" id="IPR020846">
    <property type="entry name" value="MFS_dom"/>
</dbReference>
<dbReference type="CDD" id="cd17330">
    <property type="entry name" value="MFS_SLC46_TetA_like"/>
    <property type="match status" value="1"/>
</dbReference>
<keyword evidence="4 6" id="KW-1133">Transmembrane helix</keyword>
<feature type="transmembrane region" description="Helical" evidence="6">
    <location>
        <begin position="65"/>
        <end position="87"/>
    </location>
</feature>
<evidence type="ECO:0000256" key="3">
    <source>
        <dbReference type="ARBA" id="ARBA00022692"/>
    </source>
</evidence>
<dbReference type="InterPro" id="IPR001958">
    <property type="entry name" value="Tet-R_TetA/multi-R_MdtG-like"/>
</dbReference>
<keyword evidence="5 6" id="KW-0472">Membrane</keyword>
<dbReference type="InterPro" id="IPR036259">
    <property type="entry name" value="MFS_trans_sf"/>
</dbReference>
<evidence type="ECO:0000313" key="9">
    <source>
        <dbReference type="Proteomes" id="UP000077266"/>
    </source>
</evidence>
<dbReference type="GO" id="GO:0022857">
    <property type="term" value="F:transmembrane transporter activity"/>
    <property type="evidence" value="ECO:0007669"/>
    <property type="project" value="InterPro"/>
</dbReference>
<dbReference type="SUPFAM" id="SSF103473">
    <property type="entry name" value="MFS general substrate transporter"/>
    <property type="match status" value="1"/>
</dbReference>
<feature type="transmembrane region" description="Helical" evidence="6">
    <location>
        <begin position="342"/>
        <end position="361"/>
    </location>
</feature>
<feature type="transmembrane region" description="Helical" evidence="6">
    <location>
        <begin position="205"/>
        <end position="227"/>
    </location>
</feature>
<name>A0A165DW38_EXIGL</name>
<dbReference type="PRINTS" id="PR01035">
    <property type="entry name" value="TCRTETA"/>
</dbReference>
<dbReference type="EMBL" id="KV426187">
    <property type="protein sequence ID" value="KZV85497.1"/>
    <property type="molecule type" value="Genomic_DNA"/>
</dbReference>
<reference evidence="8 9" key="1">
    <citation type="journal article" date="2016" name="Mol. Biol. Evol.">
        <title>Comparative Genomics of Early-Diverging Mushroom-Forming Fungi Provides Insights into the Origins of Lignocellulose Decay Capabilities.</title>
        <authorList>
            <person name="Nagy L.G."/>
            <person name="Riley R."/>
            <person name="Tritt A."/>
            <person name="Adam C."/>
            <person name="Daum C."/>
            <person name="Floudas D."/>
            <person name="Sun H."/>
            <person name="Yadav J.S."/>
            <person name="Pangilinan J."/>
            <person name="Larsson K.H."/>
            <person name="Matsuura K."/>
            <person name="Barry K."/>
            <person name="Labutti K."/>
            <person name="Kuo R."/>
            <person name="Ohm R.A."/>
            <person name="Bhattacharya S.S."/>
            <person name="Shirouzu T."/>
            <person name="Yoshinaga Y."/>
            <person name="Martin F.M."/>
            <person name="Grigoriev I.V."/>
            <person name="Hibbett D.S."/>
        </authorList>
    </citation>
    <scope>NUCLEOTIDE SEQUENCE [LARGE SCALE GENOMIC DNA]</scope>
    <source>
        <strain evidence="8 9">HHB12029</strain>
    </source>
</reference>
<dbReference type="OrthoDB" id="419616at2759"/>
<evidence type="ECO:0000259" key="7">
    <source>
        <dbReference type="PROSITE" id="PS50850"/>
    </source>
</evidence>
<dbReference type="GO" id="GO:0016020">
    <property type="term" value="C:membrane"/>
    <property type="evidence" value="ECO:0007669"/>
    <property type="project" value="UniProtKB-SubCell"/>
</dbReference>
<dbReference type="AlphaFoldDB" id="A0A165DW38"/>
<feature type="transmembrane region" description="Helical" evidence="6">
    <location>
        <begin position="312"/>
        <end position="330"/>
    </location>
</feature>
<protein>
    <submittedName>
        <fullName evidence="8">MFS general substrate transporter</fullName>
    </submittedName>
</protein>
<evidence type="ECO:0000256" key="6">
    <source>
        <dbReference type="SAM" id="Phobius"/>
    </source>
</evidence>
<feature type="transmembrane region" description="Helical" evidence="6">
    <location>
        <begin position="99"/>
        <end position="126"/>
    </location>
</feature>
<dbReference type="Pfam" id="PF07690">
    <property type="entry name" value="MFS_1"/>
    <property type="match status" value="1"/>
</dbReference>
<gene>
    <name evidence="8" type="ORF">EXIGLDRAFT_623052</name>
</gene>
<proteinExistence type="predicted"/>
<comment type="subcellular location">
    <subcellularLocation>
        <location evidence="1">Membrane</location>
        <topology evidence="1">Multi-pass membrane protein</topology>
    </subcellularLocation>
</comment>
<keyword evidence="9" id="KW-1185">Reference proteome</keyword>
<dbReference type="Gene3D" id="1.20.1250.20">
    <property type="entry name" value="MFS general substrate transporter like domains"/>
    <property type="match status" value="1"/>
</dbReference>
<evidence type="ECO:0000256" key="5">
    <source>
        <dbReference type="ARBA" id="ARBA00023136"/>
    </source>
</evidence>
<evidence type="ECO:0000256" key="4">
    <source>
        <dbReference type="ARBA" id="ARBA00022989"/>
    </source>
</evidence>
<keyword evidence="2" id="KW-0813">Transport</keyword>
<accession>A0A165DW38</accession>
<evidence type="ECO:0000256" key="1">
    <source>
        <dbReference type="ARBA" id="ARBA00004141"/>
    </source>
</evidence>
<dbReference type="InParanoid" id="A0A165DW38"/>
<keyword evidence="3 6" id="KW-0812">Transmembrane</keyword>
<feature type="transmembrane region" description="Helical" evidence="6">
    <location>
        <begin position="278"/>
        <end position="300"/>
    </location>
</feature>
<feature type="transmembrane region" description="Helical" evidence="6">
    <location>
        <begin position="458"/>
        <end position="478"/>
    </location>
</feature>
<sequence length="493" mass="53437">MSSRARDREELEPLVVQPRETPLPKLQLTILCLVRLAEPIAYTQVFPYVNRMMEHLDVTDDPRQIGFYSGLVESVFSFAQLLFIFQWGRLSDRIGRKPIILCGLCGSALSTMCFGLSSSLPAALAARITSQLLKLLYRVIQSMLGELTDETNQARAFPLLGLCWNLGCIIGPLIGGALSEPATGYPAVFGRIQFLKDYPHVKFSFFLPCAVSCSLTLCSIILGYFALEEALETQAASSNTYDAVTAQPLIAPETVHNARPSILSLISDPIVISVVRTYFMLAMSSTAFEVLFVLLSYTAIAHGGLSRNPLEIGSALALGGLVAVILQPLAYPVLSRRVKLSVLYPSLMAIYPFLFIMLPFLNVVARNNLADDSDDKLTPHGSALLWTSIAVILILARTGGMCSSANMISIKHAAPSQDALGSTFGVAQTVAAVARGISPAMASSLFAVTLEHNLLNGWFVWVIMFMVGIISVLAASQVKDGLVERKKAADRTQ</sequence>
<dbReference type="PANTHER" id="PTHR23504:SF15">
    <property type="entry name" value="MAJOR FACILITATOR SUPERFAMILY (MFS) PROFILE DOMAIN-CONTAINING PROTEIN"/>
    <property type="match status" value="1"/>
</dbReference>